<feature type="region of interest" description="Disordered" evidence="14">
    <location>
        <begin position="1116"/>
        <end position="1272"/>
    </location>
</feature>
<feature type="compositionally biased region" description="Basic and acidic residues" evidence="14">
    <location>
        <begin position="1160"/>
        <end position="1175"/>
    </location>
</feature>
<dbReference type="InterPro" id="IPR014718">
    <property type="entry name" value="GH-type_carb-bd"/>
</dbReference>
<dbReference type="FunFam" id="3.30.200.20:FF:000306">
    <property type="entry name" value="IKS protein kinase"/>
    <property type="match status" value="1"/>
</dbReference>
<dbReference type="Proteomes" id="UP001056012">
    <property type="component" value="Chromosome 7"/>
</dbReference>
<evidence type="ECO:0000259" key="15">
    <source>
        <dbReference type="SMART" id="SM00220"/>
    </source>
</evidence>
<feature type="region of interest" description="Disordered" evidence="14">
    <location>
        <begin position="1808"/>
        <end position="1874"/>
    </location>
</feature>
<keyword evidence="9" id="KW-0067">ATP-binding</keyword>
<feature type="compositionally biased region" description="Basic and acidic residues" evidence="14">
    <location>
        <begin position="1001"/>
        <end position="1010"/>
    </location>
</feature>
<evidence type="ECO:0000313" key="17">
    <source>
        <dbReference type="Proteomes" id="UP001056012"/>
    </source>
</evidence>
<evidence type="ECO:0000256" key="9">
    <source>
        <dbReference type="ARBA" id="ARBA00022840"/>
    </source>
</evidence>
<dbReference type="Pfam" id="PF01263">
    <property type="entry name" value="Aldose_epim"/>
    <property type="match status" value="1"/>
</dbReference>
<dbReference type="EMBL" id="CP089280">
    <property type="protein sequence ID" value="USP81675.1"/>
    <property type="molecule type" value="Genomic_DNA"/>
</dbReference>
<feature type="compositionally biased region" description="Low complexity" evidence="14">
    <location>
        <begin position="979"/>
        <end position="990"/>
    </location>
</feature>
<dbReference type="VEuPathDB" id="FungiDB:yc1106_08949"/>
<feature type="compositionally biased region" description="Polar residues" evidence="14">
    <location>
        <begin position="1123"/>
        <end position="1148"/>
    </location>
</feature>
<dbReference type="GO" id="GO:0047938">
    <property type="term" value="F:glucose-6-phosphate 1-epimerase activity"/>
    <property type="evidence" value="ECO:0007669"/>
    <property type="project" value="UniProtKB-EC"/>
</dbReference>
<dbReference type="InterPro" id="IPR024957">
    <property type="entry name" value="Cep57_MT-bd_dom"/>
</dbReference>
<feature type="compositionally biased region" description="Polar residues" evidence="14">
    <location>
        <begin position="1856"/>
        <end position="1872"/>
    </location>
</feature>
<evidence type="ECO:0000256" key="8">
    <source>
        <dbReference type="ARBA" id="ARBA00022777"/>
    </source>
</evidence>
<dbReference type="InterPro" id="IPR025532">
    <property type="entry name" value="G6P_1-epimerase"/>
</dbReference>
<gene>
    <name evidence="16" type="ORF">yc1106_08949</name>
</gene>
<comment type="subcellular location">
    <subcellularLocation>
        <location evidence="2">Cytoplasm</location>
        <location evidence="2">Cytoskeleton</location>
        <location evidence="2">Microtubule organizing center</location>
    </subcellularLocation>
</comment>
<feature type="region of interest" description="Disordered" evidence="14">
    <location>
        <begin position="2101"/>
        <end position="2149"/>
    </location>
</feature>
<organism evidence="16 17">
    <name type="scientific">Curvularia clavata</name>
    <dbReference type="NCBI Taxonomy" id="95742"/>
    <lineage>
        <taxon>Eukaryota</taxon>
        <taxon>Fungi</taxon>
        <taxon>Dikarya</taxon>
        <taxon>Ascomycota</taxon>
        <taxon>Pezizomycotina</taxon>
        <taxon>Dothideomycetes</taxon>
        <taxon>Pleosporomycetidae</taxon>
        <taxon>Pleosporales</taxon>
        <taxon>Pleosporineae</taxon>
        <taxon>Pleosporaceae</taxon>
        <taxon>Curvularia</taxon>
    </lineage>
</organism>
<protein>
    <submittedName>
        <fullName evidence="16">Protein kinase</fullName>
    </submittedName>
</protein>
<evidence type="ECO:0000256" key="1">
    <source>
        <dbReference type="ARBA" id="ARBA00001096"/>
    </source>
</evidence>
<dbReference type="GO" id="GO:0008017">
    <property type="term" value="F:microtubule binding"/>
    <property type="evidence" value="ECO:0007669"/>
    <property type="project" value="InterPro"/>
</dbReference>
<dbReference type="GO" id="GO:0030246">
    <property type="term" value="F:carbohydrate binding"/>
    <property type="evidence" value="ECO:0007669"/>
    <property type="project" value="InterPro"/>
</dbReference>
<reference evidence="16" key="1">
    <citation type="submission" date="2021-12" db="EMBL/GenBank/DDBJ databases">
        <title>Curvularia clavata genome.</title>
        <authorList>
            <person name="Cao Y."/>
        </authorList>
    </citation>
    <scope>NUCLEOTIDE SEQUENCE</scope>
    <source>
        <strain evidence="16">Yc1106</strain>
    </source>
</reference>
<dbReference type="Gene3D" id="1.10.510.10">
    <property type="entry name" value="Transferase(Phosphotransferase) domain 1"/>
    <property type="match status" value="1"/>
</dbReference>
<keyword evidence="6" id="KW-0808">Transferase</keyword>
<evidence type="ECO:0000256" key="10">
    <source>
        <dbReference type="ARBA" id="ARBA00023212"/>
    </source>
</evidence>
<dbReference type="InterPro" id="IPR025925">
    <property type="entry name" value="PPC89_CLD"/>
</dbReference>
<dbReference type="InterPro" id="IPR011009">
    <property type="entry name" value="Kinase-like_dom_sf"/>
</dbReference>
<comment type="catalytic activity">
    <reaction evidence="12">
        <text>L-seryl-[protein] + ATP = O-phospho-L-seryl-[protein] + ADP + H(+)</text>
        <dbReference type="Rhea" id="RHEA:17989"/>
        <dbReference type="Rhea" id="RHEA-COMP:9863"/>
        <dbReference type="Rhea" id="RHEA-COMP:11604"/>
        <dbReference type="ChEBI" id="CHEBI:15378"/>
        <dbReference type="ChEBI" id="CHEBI:29999"/>
        <dbReference type="ChEBI" id="CHEBI:30616"/>
        <dbReference type="ChEBI" id="CHEBI:83421"/>
        <dbReference type="ChEBI" id="CHEBI:456216"/>
        <dbReference type="EC" id="2.7.11.1"/>
    </reaction>
</comment>
<feature type="region of interest" description="Disordered" evidence="14">
    <location>
        <begin position="1373"/>
        <end position="1393"/>
    </location>
</feature>
<comment type="catalytic activity">
    <reaction evidence="1">
        <text>alpha-D-glucose 6-phosphate = beta-D-glucose 6-phosphate</text>
        <dbReference type="Rhea" id="RHEA:16249"/>
        <dbReference type="ChEBI" id="CHEBI:58225"/>
        <dbReference type="ChEBI" id="CHEBI:58247"/>
        <dbReference type="EC" id="5.1.3.15"/>
    </reaction>
</comment>
<feature type="coiled-coil region" evidence="13">
    <location>
        <begin position="1329"/>
        <end position="1370"/>
    </location>
</feature>
<keyword evidence="4" id="KW-0963">Cytoplasm</keyword>
<feature type="compositionally biased region" description="Low complexity" evidence="14">
    <location>
        <begin position="1715"/>
        <end position="1728"/>
    </location>
</feature>
<feature type="region of interest" description="Disordered" evidence="14">
    <location>
        <begin position="571"/>
        <end position="593"/>
    </location>
</feature>
<accession>A0A9Q8ZGA7</accession>
<name>A0A9Q8ZGA7_CURCL</name>
<feature type="region of interest" description="Disordered" evidence="14">
    <location>
        <begin position="1"/>
        <end position="22"/>
    </location>
</feature>
<feature type="compositionally biased region" description="Low complexity" evidence="14">
    <location>
        <begin position="867"/>
        <end position="876"/>
    </location>
</feature>
<dbReference type="PANTHER" id="PTHR19336">
    <property type="entry name" value="UNCHARACTERIZED DUF1167"/>
    <property type="match status" value="1"/>
</dbReference>
<feature type="compositionally biased region" description="Pro residues" evidence="14">
    <location>
        <begin position="877"/>
        <end position="888"/>
    </location>
</feature>
<dbReference type="GO" id="GO:0005975">
    <property type="term" value="P:carbohydrate metabolic process"/>
    <property type="evidence" value="ECO:0007669"/>
    <property type="project" value="InterPro"/>
</dbReference>
<keyword evidence="8 16" id="KW-0418">Kinase</keyword>
<dbReference type="FunFam" id="1.10.510.10:FF:000699">
    <property type="entry name" value="Probable serine/threonine-protein kinase iksA"/>
    <property type="match status" value="1"/>
</dbReference>
<feature type="compositionally biased region" description="Basic and acidic residues" evidence="14">
    <location>
        <begin position="358"/>
        <end position="376"/>
    </location>
</feature>
<feature type="region of interest" description="Disordered" evidence="14">
    <location>
        <begin position="337"/>
        <end position="385"/>
    </location>
</feature>
<evidence type="ECO:0000256" key="5">
    <source>
        <dbReference type="ARBA" id="ARBA00022527"/>
    </source>
</evidence>
<feature type="coiled-coil region" evidence="13">
    <location>
        <begin position="1606"/>
        <end position="1644"/>
    </location>
</feature>
<dbReference type="GO" id="GO:0005815">
    <property type="term" value="C:microtubule organizing center"/>
    <property type="evidence" value="ECO:0007669"/>
    <property type="project" value="UniProtKB-SubCell"/>
</dbReference>
<evidence type="ECO:0000256" key="14">
    <source>
        <dbReference type="SAM" id="MobiDB-lite"/>
    </source>
</evidence>
<feature type="domain" description="Protein kinase" evidence="15">
    <location>
        <begin position="461"/>
        <end position="780"/>
    </location>
</feature>
<dbReference type="SMART" id="SM00220">
    <property type="entry name" value="S_TKc"/>
    <property type="match status" value="1"/>
</dbReference>
<dbReference type="InterPro" id="IPR008183">
    <property type="entry name" value="Aldose_1/G6P_1-epimerase"/>
</dbReference>
<dbReference type="GO" id="GO:0004674">
    <property type="term" value="F:protein serine/threonine kinase activity"/>
    <property type="evidence" value="ECO:0007669"/>
    <property type="project" value="UniProtKB-KW"/>
</dbReference>
<evidence type="ECO:0000256" key="3">
    <source>
        <dbReference type="ARBA" id="ARBA00005866"/>
    </source>
</evidence>
<feature type="compositionally biased region" description="Basic and acidic residues" evidence="14">
    <location>
        <begin position="1681"/>
        <end position="1700"/>
    </location>
</feature>
<evidence type="ECO:0000313" key="16">
    <source>
        <dbReference type="EMBL" id="USP81675.1"/>
    </source>
</evidence>
<feature type="compositionally biased region" description="Polar residues" evidence="14">
    <location>
        <begin position="397"/>
        <end position="412"/>
    </location>
</feature>
<feature type="region of interest" description="Disordered" evidence="14">
    <location>
        <begin position="1659"/>
        <end position="1749"/>
    </location>
</feature>
<keyword evidence="10" id="KW-0206">Cytoskeleton</keyword>
<dbReference type="Pfam" id="PF14197">
    <property type="entry name" value="Cep57_CLD_2"/>
    <property type="match status" value="1"/>
</dbReference>
<keyword evidence="17" id="KW-1185">Reference proteome</keyword>
<feature type="compositionally biased region" description="Basic and acidic residues" evidence="14">
    <location>
        <begin position="584"/>
        <end position="593"/>
    </location>
</feature>
<dbReference type="InterPro" id="IPR008271">
    <property type="entry name" value="Ser/Thr_kinase_AS"/>
</dbReference>
<evidence type="ECO:0000256" key="7">
    <source>
        <dbReference type="ARBA" id="ARBA00022741"/>
    </source>
</evidence>
<keyword evidence="5" id="KW-0723">Serine/threonine-protein kinase</keyword>
<evidence type="ECO:0000256" key="6">
    <source>
        <dbReference type="ARBA" id="ARBA00022679"/>
    </source>
</evidence>
<evidence type="ECO:0000256" key="12">
    <source>
        <dbReference type="ARBA" id="ARBA00048679"/>
    </source>
</evidence>
<feature type="region of interest" description="Disordered" evidence="14">
    <location>
        <begin position="792"/>
        <end position="888"/>
    </location>
</feature>
<feature type="compositionally biased region" description="Low complexity" evidence="14">
    <location>
        <begin position="1295"/>
        <end position="1306"/>
    </location>
</feature>
<dbReference type="SUPFAM" id="SSF74650">
    <property type="entry name" value="Galactose mutarotase-like"/>
    <property type="match status" value="1"/>
</dbReference>
<feature type="compositionally biased region" description="Polar residues" evidence="14">
    <location>
        <begin position="1011"/>
        <end position="1021"/>
    </location>
</feature>
<dbReference type="Pfam" id="PF00069">
    <property type="entry name" value="Pkinase"/>
    <property type="match status" value="1"/>
</dbReference>
<comment type="similarity">
    <text evidence="3">Belongs to the glucose-6-phosphate 1-epimerase family.</text>
</comment>
<dbReference type="InterPro" id="IPR000719">
    <property type="entry name" value="Prot_kinase_dom"/>
</dbReference>
<dbReference type="PROSITE" id="PS00108">
    <property type="entry name" value="PROTEIN_KINASE_ST"/>
    <property type="match status" value="1"/>
</dbReference>
<sequence length="2149" mass="241344">MVERANRPSALNAPAATGPAPQVDIVGEGGSQKVIARLPSGESVEVMLFGATVTSWKSNGGQTENLWLSEAADLTGKKPVRGGIPVVFPVFGPPPKEGHPTSTLPQHGFARASRWEFMGKSTAEDALDSNSVKLDFGLDRQALSEESRKAWPLDFGLVYSVTLSKDSLQAVLTVRNEGEESFEFQFLLHTYFKIQDISKIAITGLSGTEYIDKVLNASIHTQSNNQLKITGEVDRVYKDIKQDTTSIVEDGKPRFDVIRDNVKDTVTWNPWIEKAKAMGDFSPDDGYKNMVCVEVGAVDGWQKLEKGEVWEGGMLLKSHLRHGSAVVVYDQQSKQLSLRDASHTTDIGSTSCPYCHRPYREPSPHGSDDSDDHEHTAPGVPTDNGFVNPAYFQMLRRSQPTSAEPSRPSSPHKQLAPAPMRVNDFRPPDGSEFLGSTPAPPGRSQGISARAFSPNYFKDFFIEERELGRGGKGVVLLVQHILDGVKLGKFACKRVPVGDDHEWLEKVLVEVQLLQTLSHQNLVSYRHVWLEDYQISSFGPSVPCAFILQQYCNGGDLHSYILDSTKTSVTKEQMKERLRRRSKGQMEEPENIKGPRKMPFEEIISFFKDITSGLSHLHTNGYIHRDLKPSNCLLHHTGRKVRVLVSDFGEVQSTSTTRNSTGATGTISYCAPEVLRQERPGGAFGNFTTKSDIFSLGMIVYFMCFARLPYRNADGIDEDSEDLDQLRAEISTWTGIDDEQRVRSDLPEKLYRSLKRLLAIDPDNRPGAEEILHVLKSPLVFDEYNTYAGPSGVDEFSPRISRADTPSPSPTQASKKRTSVSYSRPGRSNLSASVMDRSPSPPDTQPMKREASEDGAVILRRKLGLRPSTPTQQTPSSSPPLMLPPPPPNDIVSRLHRVSGHPAALGLTKVALFCAKAFSLLSPCQPFSANARVLYPLLCLASIDFLHISWVGRLMGREFSLGGLGASLIRVYDAPRPSPATTLPPQLTTLDMQSSPPTSEGKARAIRELSRSLSHSPRNIESPSPPPSDSNPTQHLGFGTETTDFWDNPDIVHSTQQNLIDDTNTLPKFPRIRSTAKKQSAWAPYRSEQIQPDTSMVNKEFLDFDHSISDEESMAIEQPRGGNRSNRGTPSKISSQFNSLYDVTPLTNRSRKSHMADTSSLRRDAAIRRASRNDLDVASPRPSSKRNSPAVAKEERKRNSLAQLHAKLSEDESSFMDQRPPTVTMDSTKNSRWGNRTRLTSLQTDGNTDLLQNKGTPRSRQNTTQNATGQSFILPDLPNLTELVSGVFDDGTPVFSKTTTSRSRFSAPPNGGRRPSYLPVEGAPIPNEEKAIFSALQQLQEKLAEMEHERAEQEKKIEEQDLELIELRATQQAQEKLRRSDSAQDSDAGKSSWKVEKTRLDATVQTLRTRIDRADRKVAVLEIEKKRLNTEKESMANQLGIAFQTCEELKNEKRALSEENEELRQEVERLRAENEDLRDQLDHDQSQHREETTQLRRQFDQAANATEKENANLHAELARIRAQKDENTQQLNRKDAELRRVRQEQSELARLKSDHDSLRAQLADLKAKREEDAKRWARMEATLRSQVDRRDETIRHFQDTTQEQTTEAMRLDNENLRIELQELQAQQDEEYEQWARREAELQRKIQSREKVLRRTRDLNDEHFDETTGPTSRSTLQRRPSYRREDTRTRIKNRVQEEVRNSRIATESQQEGPRKSFTSHSRFSTRSFSAPNPTDKHARAESEVESTTDLSLAPRASLRISRSAHSAGPSSVIQPPADLDLTELSYIDKDQIAQLRRRLEEERIAKRESGLTEVPTREDTVASQRQTREDTVRSVASAKSERRPSLVRKSSLKDTTQRTNNTQFEEDTGNFSNLDADGEATQTKQSAFDASMASNTSRRRRSAATEMTSAFIVPDIKLSASKQPTTTVNTQRPLPKEHDNDNCTYCRREGYTTTTDALRVPRLVPASIRAADDVDATLRPAQSPKEALALVVKSMNDERIHLLAELAVQRALLEQHDPSLGQRKRIAINDAIQDLLRRIDYLDKQIYRLHDVLEGQQADDLTQQDVEELTGQIRFEDEKTGHSEKKAKKVTIRSFVDEDESVEIGRSRASKKNRVHEEEDDDETHELPWEGFASDSGPEGDASFSAMAFA</sequence>
<keyword evidence="13" id="KW-0175">Coiled coil</keyword>
<feature type="compositionally biased region" description="Polar residues" evidence="14">
    <location>
        <begin position="804"/>
        <end position="832"/>
    </location>
</feature>
<feature type="region of interest" description="Disordered" evidence="14">
    <location>
        <begin position="1295"/>
        <end position="1316"/>
    </location>
</feature>
<feature type="region of interest" description="Disordered" evidence="14">
    <location>
        <begin position="1474"/>
        <end position="1495"/>
    </location>
</feature>
<dbReference type="OrthoDB" id="76453at2759"/>
<dbReference type="Pfam" id="PF06657">
    <property type="entry name" value="Cep57_MT_bd"/>
    <property type="match status" value="1"/>
</dbReference>
<dbReference type="InterPro" id="IPR051756">
    <property type="entry name" value="Centrosomal_MT-associated"/>
</dbReference>
<evidence type="ECO:0000256" key="11">
    <source>
        <dbReference type="ARBA" id="ARBA00047899"/>
    </source>
</evidence>
<feature type="compositionally biased region" description="Polar residues" evidence="14">
    <location>
        <begin position="1667"/>
        <end position="1677"/>
    </location>
</feature>
<feature type="region of interest" description="Disordered" evidence="14">
    <location>
        <begin position="397"/>
        <end position="447"/>
    </location>
</feature>
<keyword evidence="7" id="KW-0547">Nucleotide-binding</keyword>
<dbReference type="GO" id="GO:0005524">
    <property type="term" value="F:ATP binding"/>
    <property type="evidence" value="ECO:0007669"/>
    <property type="project" value="UniProtKB-KW"/>
</dbReference>
<evidence type="ECO:0000256" key="13">
    <source>
        <dbReference type="SAM" id="Coils"/>
    </source>
</evidence>
<feature type="region of interest" description="Disordered" evidence="14">
    <location>
        <begin position="975"/>
        <end position="1049"/>
    </location>
</feature>
<feature type="compositionally biased region" description="Polar residues" evidence="14">
    <location>
        <begin position="1224"/>
        <end position="1271"/>
    </location>
</feature>
<dbReference type="CDD" id="cd00180">
    <property type="entry name" value="PKc"/>
    <property type="match status" value="1"/>
</dbReference>
<comment type="catalytic activity">
    <reaction evidence="11">
        <text>L-threonyl-[protein] + ATP = O-phospho-L-threonyl-[protein] + ADP + H(+)</text>
        <dbReference type="Rhea" id="RHEA:46608"/>
        <dbReference type="Rhea" id="RHEA-COMP:11060"/>
        <dbReference type="Rhea" id="RHEA-COMP:11605"/>
        <dbReference type="ChEBI" id="CHEBI:15378"/>
        <dbReference type="ChEBI" id="CHEBI:30013"/>
        <dbReference type="ChEBI" id="CHEBI:30616"/>
        <dbReference type="ChEBI" id="CHEBI:61977"/>
        <dbReference type="ChEBI" id="CHEBI:456216"/>
        <dbReference type="EC" id="2.7.11.1"/>
    </reaction>
</comment>
<dbReference type="PANTHER" id="PTHR19336:SF9">
    <property type="entry name" value="SPINDLE POLE BODY PROTEIN PPC89"/>
    <property type="match status" value="1"/>
</dbReference>
<dbReference type="Gene3D" id="2.70.98.10">
    <property type="match status" value="1"/>
</dbReference>
<feature type="compositionally biased region" description="Basic and acidic residues" evidence="14">
    <location>
        <begin position="1808"/>
        <end position="1831"/>
    </location>
</feature>
<evidence type="ECO:0000256" key="2">
    <source>
        <dbReference type="ARBA" id="ARBA00004267"/>
    </source>
</evidence>
<proteinExistence type="inferred from homology"/>
<dbReference type="Gene3D" id="3.30.200.20">
    <property type="entry name" value="Phosphorylase Kinase, domain 1"/>
    <property type="match status" value="1"/>
</dbReference>
<evidence type="ECO:0000256" key="4">
    <source>
        <dbReference type="ARBA" id="ARBA00022490"/>
    </source>
</evidence>
<dbReference type="CDD" id="cd09020">
    <property type="entry name" value="D-hex-6-P-epi_like"/>
    <property type="match status" value="1"/>
</dbReference>
<dbReference type="SUPFAM" id="SSF56112">
    <property type="entry name" value="Protein kinase-like (PK-like)"/>
    <property type="match status" value="1"/>
</dbReference>
<dbReference type="InterPro" id="IPR011013">
    <property type="entry name" value="Gal_mutarotase_sf_dom"/>
</dbReference>